<dbReference type="RefSeq" id="WP_311583721.1">
    <property type="nucleotide sequence ID" value="NZ_JAVRIF010000009.1"/>
</dbReference>
<protein>
    <recommendedName>
        <fullName evidence="3">Bro-N domain-containing protein</fullName>
    </recommendedName>
</protein>
<dbReference type="EMBL" id="JAVRIF010000009">
    <property type="protein sequence ID" value="MDT0604848.1"/>
    <property type="molecule type" value="Genomic_DNA"/>
</dbReference>
<dbReference type="Proteomes" id="UP001266357">
    <property type="component" value="Unassembled WGS sequence"/>
</dbReference>
<accession>A0ABU3A4P7</accession>
<organism evidence="1 2">
    <name type="scientific">Thalassotalea castellviae</name>
    <dbReference type="NCBI Taxonomy" id="3075612"/>
    <lineage>
        <taxon>Bacteria</taxon>
        <taxon>Pseudomonadati</taxon>
        <taxon>Pseudomonadota</taxon>
        <taxon>Gammaproteobacteria</taxon>
        <taxon>Alteromonadales</taxon>
        <taxon>Colwelliaceae</taxon>
        <taxon>Thalassotalea</taxon>
    </lineage>
</organism>
<comment type="caution">
    <text evidence="1">The sequence shown here is derived from an EMBL/GenBank/DDBJ whole genome shotgun (WGS) entry which is preliminary data.</text>
</comment>
<proteinExistence type="predicted"/>
<reference evidence="1 2" key="1">
    <citation type="submission" date="2023-09" db="EMBL/GenBank/DDBJ databases">
        <authorList>
            <person name="Rey-Velasco X."/>
        </authorList>
    </citation>
    <scope>NUCLEOTIDE SEQUENCE [LARGE SCALE GENOMIC DNA]</scope>
    <source>
        <strain evidence="1 2">W431</strain>
    </source>
</reference>
<sequence length="55" mass="6397">MSYTYNKEVYSITSPLQSISVNKRNVVVTDKIGSKLFTFNNIGESKRFLTWLYQS</sequence>
<gene>
    <name evidence="1" type="ORF">RM573_14695</name>
</gene>
<evidence type="ECO:0000313" key="1">
    <source>
        <dbReference type="EMBL" id="MDT0604848.1"/>
    </source>
</evidence>
<keyword evidence="2" id="KW-1185">Reference proteome</keyword>
<evidence type="ECO:0008006" key="3">
    <source>
        <dbReference type="Google" id="ProtNLM"/>
    </source>
</evidence>
<name>A0ABU3A4P7_9GAMM</name>
<evidence type="ECO:0000313" key="2">
    <source>
        <dbReference type="Proteomes" id="UP001266357"/>
    </source>
</evidence>